<proteinExistence type="predicted"/>
<accession>A0A0R3RHB7</accession>
<dbReference type="Proteomes" id="UP000050640">
    <property type="component" value="Unplaced"/>
</dbReference>
<reference evidence="2" key="1">
    <citation type="submission" date="2017-02" db="UniProtKB">
        <authorList>
            <consortium name="WormBaseParasite"/>
        </authorList>
    </citation>
    <scope>IDENTIFICATION</scope>
</reference>
<keyword evidence="1" id="KW-1185">Reference proteome</keyword>
<name>A0A0R3RHB7_9BILA</name>
<dbReference type="AlphaFoldDB" id="A0A0R3RHB7"/>
<sequence length="80" mass="9113">MFNTTPLFERSLSTIRSTGLFQESRDSGHSSSDSDCRWNNCCNQRYGANGGYAYDRVGSTKKMDVSEQSAKGIRIYWRVM</sequence>
<protein>
    <submittedName>
        <fullName evidence="2">Uncharacterized protein</fullName>
    </submittedName>
</protein>
<evidence type="ECO:0000313" key="1">
    <source>
        <dbReference type="Proteomes" id="UP000050640"/>
    </source>
</evidence>
<organism evidence="1 2">
    <name type="scientific">Elaeophora elaphi</name>
    <dbReference type="NCBI Taxonomy" id="1147741"/>
    <lineage>
        <taxon>Eukaryota</taxon>
        <taxon>Metazoa</taxon>
        <taxon>Ecdysozoa</taxon>
        <taxon>Nematoda</taxon>
        <taxon>Chromadorea</taxon>
        <taxon>Rhabditida</taxon>
        <taxon>Spirurina</taxon>
        <taxon>Spiruromorpha</taxon>
        <taxon>Filarioidea</taxon>
        <taxon>Onchocercidae</taxon>
        <taxon>Elaeophora</taxon>
    </lineage>
</organism>
<dbReference type="WBParaSite" id="EEL_0000083101-mRNA-1">
    <property type="protein sequence ID" value="EEL_0000083101-mRNA-1"/>
    <property type="gene ID" value="EEL_0000083101"/>
</dbReference>
<evidence type="ECO:0000313" key="2">
    <source>
        <dbReference type="WBParaSite" id="EEL_0000083101-mRNA-1"/>
    </source>
</evidence>